<comment type="caution">
    <text evidence="10">The sequence shown here is derived from an EMBL/GenBank/DDBJ whole genome shotgun (WGS) entry which is preliminary data.</text>
</comment>
<dbReference type="Gene3D" id="1.10.630.10">
    <property type="entry name" value="Cytochrome P450"/>
    <property type="match status" value="1"/>
</dbReference>
<dbReference type="SUPFAM" id="SSF48264">
    <property type="entry name" value="Cytochrome P450"/>
    <property type="match status" value="1"/>
</dbReference>
<dbReference type="Pfam" id="PF00067">
    <property type="entry name" value="p450"/>
    <property type="match status" value="1"/>
</dbReference>
<evidence type="ECO:0000313" key="10">
    <source>
        <dbReference type="EMBL" id="PIG85696.1"/>
    </source>
</evidence>
<evidence type="ECO:0000313" key="11">
    <source>
        <dbReference type="Proteomes" id="UP000231358"/>
    </source>
</evidence>
<dbReference type="CDD" id="cd11060">
    <property type="entry name" value="CYP57A1-like"/>
    <property type="match status" value="1"/>
</dbReference>
<sequence length="748" mass="84099">MIHAASVVVLIVGLIVARLVTNRFRLSGIPGPSLAAYTRLWKLYNAWKGDHHHTEIALHRKYGSLVRIGPRHISVSDPKAIPIIYGVNKGFTKTAFYPIQSISWDKKPQTNLFSTRDELFHRDQKRPIASAYSMTSILEMEPAVDSCTELFLSQIRKMVEEKAPIDLGMWLQYYAFDVVGELSFAQKLGFLEKGEDVDNMIEAIRGMLTYASICGQIPEAHKVLLGNPLFPILLPQMETWNQVVVFTLKAINRRASLQRDGDLEKDKIDGAMGGKDMMSRWLAIHNADPTRLSTRDLIVHLSANVFAGSDTTAIALRSILYNLICHPDKMAKVRAEIDTADREGKLSNPISYQESNTHLPYFGAVMKEAMRLHPSVGGSLERHVPPQGVTLCGHYIPGGTNIGINPWVVHRDPIVFPQPDSFIPERWLDSSPEKLKEMEKAFLNFGAGSRSCVGKTISLLEMRKILPQLLREFDIHLHQNKPWKTRNVWFVQQEEFICDLTPRIFNMSSNSEIEYGFTPVISSASALLSAAKPSTPAPFISVADTPTPKTALAQRIDLYARGQLPEPTYNHSLRVYHYGLAIKRHVFPSWSFTDETYFLCCLLHDIGSTEENLNKTKLSFEFYGGFLALDVLQDSTGPIGNAVAPRDQAESVAEAIIRHQDLCEEGKITALENFNLTYTDNTGAYADIVHPSTIDEVSRRYPRKQWSTCFAATIRRENELKPWAHTTTLGEEAFPSKVLGNSLMQPYE</sequence>
<dbReference type="SMART" id="SM00471">
    <property type="entry name" value="HDc"/>
    <property type="match status" value="1"/>
</dbReference>
<dbReference type="Proteomes" id="UP000231358">
    <property type="component" value="Unassembled WGS sequence"/>
</dbReference>
<evidence type="ECO:0000256" key="5">
    <source>
        <dbReference type="ARBA" id="ARBA00023002"/>
    </source>
</evidence>
<dbReference type="PRINTS" id="PR00385">
    <property type="entry name" value="P450"/>
</dbReference>
<evidence type="ECO:0000256" key="7">
    <source>
        <dbReference type="ARBA" id="ARBA00023033"/>
    </source>
</evidence>
<comment type="cofactor">
    <cofactor evidence="1 8">
        <name>heme</name>
        <dbReference type="ChEBI" id="CHEBI:30413"/>
    </cofactor>
</comment>
<keyword evidence="4 8" id="KW-0479">Metal-binding</keyword>
<reference evidence="10 11" key="1">
    <citation type="submission" date="2017-05" db="EMBL/GenBank/DDBJ databases">
        <title>Genome sequence for an aflatoxigenic pathogen of Argentinian peanut, Aspergillus arachidicola.</title>
        <authorList>
            <person name="Moore G."/>
            <person name="Beltz S.B."/>
            <person name="Mack B.M."/>
        </authorList>
    </citation>
    <scope>NUCLEOTIDE SEQUENCE [LARGE SCALE GENOMIC DNA]</scope>
    <source>
        <strain evidence="10 11">CBS 117610</strain>
    </source>
</reference>
<feature type="domain" description="HD/PDEase" evidence="9">
    <location>
        <begin position="564"/>
        <end position="668"/>
    </location>
</feature>
<dbReference type="SUPFAM" id="SSF109604">
    <property type="entry name" value="HD-domain/PDEase-like"/>
    <property type="match status" value="1"/>
</dbReference>
<organism evidence="10 11">
    <name type="scientific">Aspergillus arachidicola</name>
    <dbReference type="NCBI Taxonomy" id="656916"/>
    <lineage>
        <taxon>Eukaryota</taxon>
        <taxon>Fungi</taxon>
        <taxon>Dikarya</taxon>
        <taxon>Ascomycota</taxon>
        <taxon>Pezizomycotina</taxon>
        <taxon>Eurotiomycetes</taxon>
        <taxon>Eurotiomycetidae</taxon>
        <taxon>Eurotiales</taxon>
        <taxon>Aspergillaceae</taxon>
        <taxon>Aspergillus</taxon>
        <taxon>Aspergillus subgen. Circumdati</taxon>
    </lineage>
</organism>
<dbReference type="InterPro" id="IPR050121">
    <property type="entry name" value="Cytochrome_P450_monoxygenase"/>
</dbReference>
<proteinExistence type="inferred from homology"/>
<gene>
    <name evidence="10" type="ORF">AARAC_004111</name>
</gene>
<dbReference type="PANTHER" id="PTHR24305:SF232">
    <property type="entry name" value="P450, PUTATIVE (EUROFUNG)-RELATED"/>
    <property type="match status" value="1"/>
</dbReference>
<dbReference type="InterPro" id="IPR017972">
    <property type="entry name" value="Cyt_P450_CS"/>
</dbReference>
<keyword evidence="7" id="KW-0503">Monooxygenase</keyword>
<dbReference type="GO" id="GO:0005506">
    <property type="term" value="F:iron ion binding"/>
    <property type="evidence" value="ECO:0007669"/>
    <property type="project" value="InterPro"/>
</dbReference>
<dbReference type="NCBIfam" id="TIGR03401">
    <property type="entry name" value="cyanamide_fam"/>
    <property type="match status" value="1"/>
</dbReference>
<evidence type="ECO:0000256" key="3">
    <source>
        <dbReference type="ARBA" id="ARBA00022617"/>
    </source>
</evidence>
<protein>
    <submittedName>
        <fullName evidence="10">Cytochrome P450 oxidoreductase</fullName>
    </submittedName>
</protein>
<dbReference type="PANTHER" id="PTHR24305">
    <property type="entry name" value="CYTOCHROME P450"/>
    <property type="match status" value="1"/>
</dbReference>
<dbReference type="GO" id="GO:0016705">
    <property type="term" value="F:oxidoreductase activity, acting on paired donors, with incorporation or reduction of molecular oxygen"/>
    <property type="evidence" value="ECO:0007669"/>
    <property type="project" value="InterPro"/>
</dbReference>
<feature type="binding site" description="axial binding residue" evidence="8">
    <location>
        <position position="452"/>
    </location>
    <ligand>
        <name>heme</name>
        <dbReference type="ChEBI" id="CHEBI:30413"/>
    </ligand>
    <ligandPart>
        <name>Fe</name>
        <dbReference type="ChEBI" id="CHEBI:18248"/>
    </ligandPart>
</feature>
<evidence type="ECO:0000256" key="4">
    <source>
        <dbReference type="ARBA" id="ARBA00022723"/>
    </source>
</evidence>
<dbReference type="Pfam" id="PF01966">
    <property type="entry name" value="HD"/>
    <property type="match status" value="1"/>
</dbReference>
<dbReference type="PRINTS" id="PR00463">
    <property type="entry name" value="EP450I"/>
</dbReference>
<keyword evidence="3 8" id="KW-0349">Heme</keyword>
<dbReference type="InterPro" id="IPR006674">
    <property type="entry name" value="HD_domain"/>
</dbReference>
<evidence type="ECO:0000256" key="6">
    <source>
        <dbReference type="ARBA" id="ARBA00023004"/>
    </source>
</evidence>
<dbReference type="Gene3D" id="1.10.3210.10">
    <property type="entry name" value="Hypothetical protein af1432"/>
    <property type="match status" value="1"/>
</dbReference>
<dbReference type="InterPro" id="IPR001128">
    <property type="entry name" value="Cyt_P450"/>
</dbReference>
<dbReference type="STRING" id="656916.A0A2G7FYM1"/>
<dbReference type="InterPro" id="IPR017771">
    <property type="entry name" value="Cyanamide_hydratase_HD"/>
</dbReference>
<evidence type="ECO:0000256" key="2">
    <source>
        <dbReference type="ARBA" id="ARBA00010617"/>
    </source>
</evidence>
<keyword evidence="6 8" id="KW-0408">Iron</keyword>
<dbReference type="PROSITE" id="PS00086">
    <property type="entry name" value="CYTOCHROME_P450"/>
    <property type="match status" value="1"/>
</dbReference>
<evidence type="ECO:0000256" key="1">
    <source>
        <dbReference type="ARBA" id="ARBA00001971"/>
    </source>
</evidence>
<evidence type="ECO:0000256" key="8">
    <source>
        <dbReference type="PIRSR" id="PIRSR602401-1"/>
    </source>
</evidence>
<dbReference type="CDD" id="cd00077">
    <property type="entry name" value="HDc"/>
    <property type="match status" value="1"/>
</dbReference>
<comment type="similarity">
    <text evidence="2">Belongs to the cytochrome P450 family.</text>
</comment>
<evidence type="ECO:0000259" key="9">
    <source>
        <dbReference type="SMART" id="SM00471"/>
    </source>
</evidence>
<dbReference type="InterPro" id="IPR003607">
    <property type="entry name" value="HD/PDEase_dom"/>
</dbReference>
<name>A0A2G7FYM1_9EURO</name>
<dbReference type="InterPro" id="IPR002401">
    <property type="entry name" value="Cyt_P450_E_grp-I"/>
</dbReference>
<dbReference type="GO" id="GO:0004497">
    <property type="term" value="F:monooxygenase activity"/>
    <property type="evidence" value="ECO:0007669"/>
    <property type="project" value="UniProtKB-KW"/>
</dbReference>
<dbReference type="FunFam" id="1.10.630.10:FF:000050">
    <property type="entry name" value="Cytochrome P450 monooxygenase"/>
    <property type="match status" value="1"/>
</dbReference>
<accession>A0A2G7FYM1</accession>
<dbReference type="EMBL" id="NEXV01000308">
    <property type="protein sequence ID" value="PIG85696.1"/>
    <property type="molecule type" value="Genomic_DNA"/>
</dbReference>
<dbReference type="GO" id="GO:0020037">
    <property type="term" value="F:heme binding"/>
    <property type="evidence" value="ECO:0007669"/>
    <property type="project" value="InterPro"/>
</dbReference>
<dbReference type="InterPro" id="IPR036396">
    <property type="entry name" value="Cyt_P450_sf"/>
</dbReference>
<keyword evidence="5" id="KW-0560">Oxidoreductase</keyword>
<keyword evidence="11" id="KW-1185">Reference proteome</keyword>
<dbReference type="AlphaFoldDB" id="A0A2G7FYM1"/>